<dbReference type="InterPro" id="IPR037682">
    <property type="entry name" value="TonB_C"/>
</dbReference>
<dbReference type="GO" id="GO:0015891">
    <property type="term" value="P:siderophore transport"/>
    <property type="evidence" value="ECO:0007669"/>
    <property type="project" value="InterPro"/>
</dbReference>
<evidence type="ECO:0000256" key="3">
    <source>
        <dbReference type="ARBA" id="ARBA00022448"/>
    </source>
</evidence>
<evidence type="ECO:0000256" key="6">
    <source>
        <dbReference type="ARBA" id="ARBA00022692"/>
    </source>
</evidence>
<dbReference type="Gene3D" id="3.30.1150.10">
    <property type="match status" value="1"/>
</dbReference>
<dbReference type="PROSITE" id="PS52015">
    <property type="entry name" value="TONB_CTD"/>
    <property type="match status" value="1"/>
</dbReference>
<feature type="compositionally biased region" description="Low complexity" evidence="11">
    <location>
        <begin position="125"/>
        <end position="136"/>
    </location>
</feature>
<dbReference type="SUPFAM" id="SSF74653">
    <property type="entry name" value="TolA/TonB C-terminal domain"/>
    <property type="match status" value="1"/>
</dbReference>
<evidence type="ECO:0000256" key="5">
    <source>
        <dbReference type="ARBA" id="ARBA00022519"/>
    </source>
</evidence>
<evidence type="ECO:0000256" key="9">
    <source>
        <dbReference type="ARBA" id="ARBA00023136"/>
    </source>
</evidence>
<dbReference type="Pfam" id="PF03544">
    <property type="entry name" value="TonB_C"/>
    <property type="match status" value="1"/>
</dbReference>
<keyword evidence="9 10" id="KW-0472">Membrane</keyword>
<evidence type="ECO:0000256" key="4">
    <source>
        <dbReference type="ARBA" id="ARBA00022475"/>
    </source>
</evidence>
<feature type="region of interest" description="Disordered" evidence="11">
    <location>
        <begin position="49"/>
        <end position="142"/>
    </location>
</feature>
<dbReference type="NCBIfam" id="TIGR01352">
    <property type="entry name" value="tonB_Cterm"/>
    <property type="match status" value="1"/>
</dbReference>
<protein>
    <recommendedName>
        <fullName evidence="10">Protein TonB</fullName>
    </recommendedName>
</protein>
<dbReference type="InterPro" id="IPR051045">
    <property type="entry name" value="TonB-dependent_transducer"/>
</dbReference>
<keyword evidence="7 10" id="KW-0653">Protein transport</keyword>
<evidence type="ECO:0000256" key="2">
    <source>
        <dbReference type="ARBA" id="ARBA00006555"/>
    </source>
</evidence>
<keyword evidence="4 10" id="KW-1003">Cell membrane</keyword>
<evidence type="ECO:0000256" key="11">
    <source>
        <dbReference type="SAM" id="MobiDB-lite"/>
    </source>
</evidence>
<dbReference type="GO" id="GO:0030288">
    <property type="term" value="C:outer membrane-bounded periplasmic space"/>
    <property type="evidence" value="ECO:0007669"/>
    <property type="project" value="InterPro"/>
</dbReference>
<keyword evidence="10" id="KW-0735">Signal-anchor</keyword>
<accession>Q0VN30</accession>
<evidence type="ECO:0000256" key="8">
    <source>
        <dbReference type="ARBA" id="ARBA00022989"/>
    </source>
</evidence>
<reference evidence="13 14" key="1">
    <citation type="journal article" date="2006" name="Nat. Biotechnol.">
        <title>Genome sequence of the ubiquitous hydrocarbon-degrading marine bacterium Alcanivorax borkumensis.</title>
        <authorList>
            <person name="Schneiker S."/>
            <person name="Martins dos Santos V.A.P."/>
            <person name="Bartels D."/>
            <person name="Bekel T."/>
            <person name="Brecht M."/>
            <person name="Buhrmester J."/>
            <person name="Chernikova T.N."/>
            <person name="Denaro R."/>
            <person name="Ferrer M."/>
            <person name="Gertler C."/>
            <person name="Goesmann A."/>
            <person name="Golyshina O.V."/>
            <person name="Kaminski F."/>
            <person name="Khachane A.N."/>
            <person name="Lang S."/>
            <person name="Linke B."/>
            <person name="McHardy A.C."/>
            <person name="Meyer F."/>
            <person name="Nechitaylo T."/>
            <person name="Puehler A."/>
            <person name="Regenhardt D."/>
            <person name="Rupp O."/>
            <person name="Sabirova J.S."/>
            <person name="Selbitschka W."/>
            <person name="Yakimov M.M."/>
            <person name="Timmis K.N."/>
            <person name="Vorhoelter F.-J."/>
            <person name="Weidner S."/>
            <person name="Kaiser O."/>
            <person name="Golyshin P.N."/>
        </authorList>
    </citation>
    <scope>NUCLEOTIDE SEQUENCE [LARGE SCALE GENOMIC DNA]</scope>
    <source>
        <strain evidence="14">ATCC 700651 / DSM 11573 / NCIMB 13689 / SK2</strain>
    </source>
</reference>
<dbReference type="PRINTS" id="PR01374">
    <property type="entry name" value="TONBPROTEIN"/>
</dbReference>
<comment type="similarity">
    <text evidence="2 10">Belongs to the TonB family.</text>
</comment>
<keyword evidence="6 10" id="KW-0812">Transmembrane</keyword>
<dbReference type="STRING" id="393595.ABO_1970"/>
<dbReference type="PANTHER" id="PTHR33446">
    <property type="entry name" value="PROTEIN TONB-RELATED"/>
    <property type="match status" value="1"/>
</dbReference>
<dbReference type="OrthoDB" id="6077935at2"/>
<comment type="subcellular location">
    <subcellularLocation>
        <location evidence="1 10">Cell inner membrane</location>
        <topology evidence="1 10">Single-pass membrane protein</topology>
        <orientation evidence="1 10">Periplasmic side</orientation>
    </subcellularLocation>
</comment>
<dbReference type="EMBL" id="AM286690">
    <property type="protein sequence ID" value="CAL17418.1"/>
    <property type="molecule type" value="Genomic_DNA"/>
</dbReference>
<comment type="function">
    <text evidence="10">Interacts with outer membrane receptor proteins that carry out high-affinity binding and energy dependent uptake into the periplasmic space of specific substrates. It could act to transduce energy from the cytoplasmic membrane to specific energy-requiring processes in the outer membrane, resulting in the release into the periplasm of ligands bound by these outer membrane proteins.</text>
</comment>
<keyword evidence="5 10" id="KW-0997">Cell inner membrane</keyword>
<dbReference type="InterPro" id="IPR003538">
    <property type="entry name" value="TonB"/>
</dbReference>
<dbReference type="GO" id="GO:0055085">
    <property type="term" value="P:transmembrane transport"/>
    <property type="evidence" value="ECO:0007669"/>
    <property type="project" value="InterPro"/>
</dbReference>
<evidence type="ECO:0000313" key="14">
    <source>
        <dbReference type="Proteomes" id="UP000008871"/>
    </source>
</evidence>
<dbReference type="HOGENOM" id="CLU_1096830_0_0_6"/>
<dbReference type="InterPro" id="IPR006260">
    <property type="entry name" value="TonB/TolA_C"/>
</dbReference>
<dbReference type="GO" id="GO:0031992">
    <property type="term" value="F:energy transducer activity"/>
    <property type="evidence" value="ECO:0007669"/>
    <property type="project" value="InterPro"/>
</dbReference>
<dbReference type="GO" id="GO:0015031">
    <property type="term" value="P:protein transport"/>
    <property type="evidence" value="ECO:0007669"/>
    <property type="project" value="UniProtKB-UniRule"/>
</dbReference>
<keyword evidence="3 10" id="KW-0813">Transport</keyword>
<name>Q0VN30_ALCBS</name>
<feature type="transmembrane region" description="Helical" evidence="10">
    <location>
        <begin position="6"/>
        <end position="29"/>
    </location>
</feature>
<evidence type="ECO:0000256" key="1">
    <source>
        <dbReference type="ARBA" id="ARBA00004383"/>
    </source>
</evidence>
<dbReference type="RefSeq" id="WP_011589249.1">
    <property type="nucleotide sequence ID" value="NC_008260.1"/>
</dbReference>
<evidence type="ECO:0000256" key="10">
    <source>
        <dbReference type="RuleBase" id="RU362123"/>
    </source>
</evidence>
<evidence type="ECO:0000256" key="7">
    <source>
        <dbReference type="ARBA" id="ARBA00022927"/>
    </source>
</evidence>
<keyword evidence="8 10" id="KW-1133">Transmembrane helix</keyword>
<feature type="compositionally biased region" description="Pro residues" evidence="11">
    <location>
        <begin position="49"/>
        <end position="69"/>
    </location>
</feature>
<organism evidence="13 14">
    <name type="scientific">Alcanivorax borkumensis (strain ATCC 700651 / DSM 11573 / NCIMB 13689 / SK2)</name>
    <dbReference type="NCBI Taxonomy" id="393595"/>
    <lineage>
        <taxon>Bacteria</taxon>
        <taxon>Pseudomonadati</taxon>
        <taxon>Pseudomonadota</taxon>
        <taxon>Gammaproteobacteria</taxon>
        <taxon>Oceanospirillales</taxon>
        <taxon>Alcanivoracaceae</taxon>
        <taxon>Alcanivorax</taxon>
    </lineage>
</organism>
<keyword evidence="14" id="KW-1185">Reference proteome</keyword>
<proteinExistence type="inferred from homology"/>
<evidence type="ECO:0000259" key="12">
    <source>
        <dbReference type="PROSITE" id="PS52015"/>
    </source>
</evidence>
<dbReference type="AlphaFoldDB" id="Q0VN30"/>
<evidence type="ECO:0000313" key="13">
    <source>
        <dbReference type="EMBL" id="CAL17418.1"/>
    </source>
</evidence>
<dbReference type="eggNOG" id="COG0810">
    <property type="taxonomic scope" value="Bacteria"/>
</dbReference>
<feature type="domain" description="TonB C-terminal" evidence="12">
    <location>
        <begin position="149"/>
        <end position="242"/>
    </location>
</feature>
<dbReference type="Proteomes" id="UP000008871">
    <property type="component" value="Chromosome"/>
</dbReference>
<sequence>MKPRNLTAWIVSILIHVSVLVTVGAMTLAGGRPAKPGVSEIAINLSAPPAPKAAPKAIPPKAQPAPQPRVKPKPKPKPTPKPVAKPKPEPKPEPAPQPQVAETAATKTENEDTHEEASAQPLTQGAKGMAGAPGKGVHQSGDTENALNKYLAKVRDTIDYNKQYPHRAKMRRQQGTVKVSFVINASGRAEQVKITKSSGSRILDRATQELVSRLRFDAPPKELDSSLPVHVIAPVNYDLSNG</sequence>
<dbReference type="PANTHER" id="PTHR33446:SF2">
    <property type="entry name" value="PROTEIN TONB"/>
    <property type="match status" value="1"/>
</dbReference>
<gene>
    <name evidence="13" type="primary">tonB2</name>
    <name evidence="13" type="ordered locus">ABO_1970</name>
</gene>
<dbReference type="GO" id="GO:0098797">
    <property type="term" value="C:plasma membrane protein complex"/>
    <property type="evidence" value="ECO:0007669"/>
    <property type="project" value="TreeGrafter"/>
</dbReference>
<feature type="compositionally biased region" description="Basic and acidic residues" evidence="11">
    <location>
        <begin position="108"/>
        <end position="117"/>
    </location>
</feature>
<dbReference type="KEGG" id="abo:ABO_1970"/>